<comment type="caution">
    <text evidence="8">The sequence shown here is derived from an EMBL/GenBank/DDBJ whole genome shotgun (WGS) entry which is preliminary data.</text>
</comment>
<accession>A0A254TAG7</accession>
<protein>
    <recommendedName>
        <fullName evidence="7">ResB-like domain-containing protein</fullName>
    </recommendedName>
</protein>
<keyword evidence="2 6" id="KW-0812">Transmembrane</keyword>
<dbReference type="GO" id="GO:0017004">
    <property type="term" value="P:cytochrome complex assembly"/>
    <property type="evidence" value="ECO:0007669"/>
    <property type="project" value="UniProtKB-KW"/>
</dbReference>
<keyword evidence="5 6" id="KW-0472">Membrane</keyword>
<organism evidence="8 9">
    <name type="scientific">Noviherbaspirillum denitrificans</name>
    <dbReference type="NCBI Taxonomy" id="1968433"/>
    <lineage>
        <taxon>Bacteria</taxon>
        <taxon>Pseudomonadati</taxon>
        <taxon>Pseudomonadota</taxon>
        <taxon>Betaproteobacteria</taxon>
        <taxon>Burkholderiales</taxon>
        <taxon>Oxalobacteraceae</taxon>
        <taxon>Noviherbaspirillum</taxon>
    </lineage>
</organism>
<feature type="transmembrane region" description="Helical" evidence="6">
    <location>
        <begin position="290"/>
        <end position="309"/>
    </location>
</feature>
<feature type="domain" description="ResB-like" evidence="7">
    <location>
        <begin position="54"/>
        <end position="174"/>
    </location>
</feature>
<dbReference type="EMBL" id="LSTO01000001">
    <property type="protein sequence ID" value="OWW19639.1"/>
    <property type="molecule type" value="Genomic_DNA"/>
</dbReference>
<evidence type="ECO:0000256" key="6">
    <source>
        <dbReference type="SAM" id="Phobius"/>
    </source>
</evidence>
<evidence type="ECO:0000256" key="3">
    <source>
        <dbReference type="ARBA" id="ARBA00022748"/>
    </source>
</evidence>
<proteinExistence type="predicted"/>
<dbReference type="AlphaFoldDB" id="A0A254TAG7"/>
<dbReference type="InterPro" id="IPR007816">
    <property type="entry name" value="ResB-like_domain"/>
</dbReference>
<dbReference type="Pfam" id="PF05140">
    <property type="entry name" value="ResB"/>
    <property type="match status" value="1"/>
</dbReference>
<evidence type="ECO:0000256" key="1">
    <source>
        <dbReference type="ARBA" id="ARBA00004141"/>
    </source>
</evidence>
<dbReference type="OrthoDB" id="8770555at2"/>
<sequence length="321" mass="35835">MRVVHALASLKFTPVGLVLLGVATVAVYKIGDSATPWLAGPLFILAVNLIAAVATNGVFRRQMALLVFHLALIVLVLLAAVGRLTYLNGAAELTQGESFAGLKQRDAGPLHPDRLDKVSFINEGFDIAYTEGPALDQIVNRVRWRDTRGEERVGEIGINRPLTLSGYHFYPTSNKGFAPVFIWRPLQGEPILAAVHLPGYPAHAESQAASWHPGGRRDDIWVKLEFDDVLIPPDRPSRFRLPDNRALVVRSGDIRHVLQPGEELALPDGVLQYRELRTWMGYKVFYDWTVPWMLAACAVGVLSLSWHFWRKFASTQWNKDN</sequence>
<feature type="transmembrane region" description="Helical" evidence="6">
    <location>
        <begin position="37"/>
        <end position="59"/>
    </location>
</feature>
<dbReference type="Proteomes" id="UP000197535">
    <property type="component" value="Unassembled WGS sequence"/>
</dbReference>
<evidence type="ECO:0000313" key="8">
    <source>
        <dbReference type="EMBL" id="OWW19639.1"/>
    </source>
</evidence>
<name>A0A254TAG7_9BURK</name>
<keyword evidence="3" id="KW-0201">Cytochrome c-type biogenesis</keyword>
<reference evidence="8 9" key="1">
    <citation type="submission" date="2016-02" db="EMBL/GenBank/DDBJ databases">
        <authorList>
            <person name="Wen L."/>
            <person name="He K."/>
            <person name="Yang H."/>
        </authorList>
    </citation>
    <scope>NUCLEOTIDE SEQUENCE [LARGE SCALE GENOMIC DNA]</scope>
    <source>
        <strain evidence="8 9">TSA40</strain>
    </source>
</reference>
<feature type="transmembrane region" description="Helical" evidence="6">
    <location>
        <begin position="66"/>
        <end position="86"/>
    </location>
</feature>
<gene>
    <name evidence="8" type="ORF">AYR66_09105</name>
</gene>
<evidence type="ECO:0000256" key="4">
    <source>
        <dbReference type="ARBA" id="ARBA00022989"/>
    </source>
</evidence>
<evidence type="ECO:0000313" key="9">
    <source>
        <dbReference type="Proteomes" id="UP000197535"/>
    </source>
</evidence>
<evidence type="ECO:0000259" key="7">
    <source>
        <dbReference type="Pfam" id="PF05140"/>
    </source>
</evidence>
<keyword evidence="9" id="KW-1185">Reference proteome</keyword>
<keyword evidence="4 6" id="KW-1133">Transmembrane helix</keyword>
<comment type="subcellular location">
    <subcellularLocation>
        <location evidence="1">Membrane</location>
        <topology evidence="1">Multi-pass membrane protein</topology>
    </subcellularLocation>
</comment>
<dbReference type="RefSeq" id="WP_088706543.1">
    <property type="nucleotide sequence ID" value="NZ_LSTO01000001.1"/>
</dbReference>
<evidence type="ECO:0000256" key="5">
    <source>
        <dbReference type="ARBA" id="ARBA00023136"/>
    </source>
</evidence>
<dbReference type="GO" id="GO:0016020">
    <property type="term" value="C:membrane"/>
    <property type="evidence" value="ECO:0007669"/>
    <property type="project" value="UniProtKB-SubCell"/>
</dbReference>
<feature type="transmembrane region" description="Helical" evidence="6">
    <location>
        <begin position="12"/>
        <end position="31"/>
    </location>
</feature>
<evidence type="ECO:0000256" key="2">
    <source>
        <dbReference type="ARBA" id="ARBA00022692"/>
    </source>
</evidence>